<dbReference type="InterPro" id="IPR050742">
    <property type="entry name" value="Helicase_Restrict-Modif_Enz"/>
</dbReference>
<dbReference type="Pfam" id="PF04851">
    <property type="entry name" value="ResIII"/>
    <property type="match status" value="1"/>
</dbReference>
<dbReference type="EMBL" id="JBIQWK010000001">
    <property type="protein sequence ID" value="MFI0570902.1"/>
    <property type="molecule type" value="Genomic_DNA"/>
</dbReference>
<evidence type="ECO:0000256" key="1">
    <source>
        <dbReference type="SAM" id="MobiDB-lite"/>
    </source>
</evidence>
<name>A0ABW7RV58_STRTE</name>
<gene>
    <name evidence="3" type="ORF">ACH3YB_04480</name>
</gene>
<dbReference type="GO" id="GO:0004386">
    <property type="term" value="F:helicase activity"/>
    <property type="evidence" value="ECO:0007669"/>
    <property type="project" value="UniProtKB-KW"/>
</dbReference>
<sequence>MSWVEYEPQRVEAIAARLDLRDANRRALRKVAEHLAEGDGREFICDLATGVGKTYLAAGILEYLAEAGVRNVVMIVPLDAIYEKTIQNFTPGSRKYIEGAAWEPVVVTAENFKQHVDDMNDSTKLKLFIFKVQTLLKPSEEMRRKIHDENESMGEALYAHLQGLDDLVVLADEHHVYSGDAEKYGATIRELGARAIVGLTATPNKADVRAGKVVFRYTLAEAIADGLVKIPVVVYREDGTKDTRSQLADACHLRDVKESAWRAYAHAIGKTTVVPVLFVVCEEIKKAEQVAETLRAEFLTEPDQVLLITGGSSDKALRALKAVEDPTSPVRAVVSVDKLKEGWDVRNIGVIVSFRPLLSATLTEQVLGRGLRLPFGERTNIEAIDTVDIVAHESYRQLLASKRALLEQVLEERAAGAKELSTTPAVKKSVEEGEEPSAPGVPAMTQPSLTFVFDNTHGGEVIDPSVLLKVQQYDTTVEQQEKGAAATVQFVSPVNGAPRIKFPRLERQAIPTKFSLSLITKQQARDLGSKYLSDESVYMKRVALDAERGIGGEVVVGERFLEEEKAYIETLPWSTVKKQLETKVLGLSVVTSTLTEFQAASNVIGWFLDGAGVTGDEHTQWSVKRTALATRAIETMIIKAYELRATTPTWDFNVIEVPVLPPSRPMPSPILSKWVEFAKGVWYGEWQKNVENVSSFDARTTEFSLAQMLDSSSQIKWWMRIYTNGPTWIEWEGGRYFADFIAIDTNGVYWLVEGKADDDANDESVVAKRKAAEAWVEQVNDVGAYGQWRYLFATETAIKAANGRWLDLIK</sequence>
<dbReference type="GO" id="GO:0016787">
    <property type="term" value="F:hydrolase activity"/>
    <property type="evidence" value="ECO:0007669"/>
    <property type="project" value="UniProtKB-KW"/>
</dbReference>
<evidence type="ECO:0000313" key="4">
    <source>
        <dbReference type="Proteomes" id="UP001610810"/>
    </source>
</evidence>
<keyword evidence="3" id="KW-0067">ATP-binding</keyword>
<dbReference type="InterPro" id="IPR027417">
    <property type="entry name" value="P-loop_NTPase"/>
</dbReference>
<dbReference type="RefSeq" id="WP_398350173.1">
    <property type="nucleotide sequence ID" value="NZ_JBIQWK010000001.1"/>
</dbReference>
<keyword evidence="3" id="KW-0347">Helicase</keyword>
<dbReference type="InterPro" id="IPR006935">
    <property type="entry name" value="Helicase/UvrB_N"/>
</dbReference>
<keyword evidence="3" id="KW-0378">Hydrolase</keyword>
<dbReference type="InterPro" id="IPR014001">
    <property type="entry name" value="Helicase_ATP-bd"/>
</dbReference>
<accession>A0ABW7RV58</accession>
<protein>
    <submittedName>
        <fullName evidence="3">DEAD/DEAH box helicase</fullName>
        <ecNumber evidence="3">3.6.4.-</ecNumber>
    </submittedName>
</protein>
<keyword evidence="3" id="KW-0547">Nucleotide-binding</keyword>
<dbReference type="PROSITE" id="PS51192">
    <property type="entry name" value="HELICASE_ATP_BIND_1"/>
    <property type="match status" value="1"/>
</dbReference>
<evidence type="ECO:0000259" key="2">
    <source>
        <dbReference type="PROSITE" id="PS51192"/>
    </source>
</evidence>
<dbReference type="Gene3D" id="3.40.50.300">
    <property type="entry name" value="P-loop containing nucleotide triphosphate hydrolases"/>
    <property type="match status" value="2"/>
</dbReference>
<dbReference type="EC" id="3.6.4.-" evidence="3"/>
<organism evidence="3 4">
    <name type="scientific">Streptomyces tendae</name>
    <dbReference type="NCBI Taxonomy" id="1932"/>
    <lineage>
        <taxon>Bacteria</taxon>
        <taxon>Bacillati</taxon>
        <taxon>Actinomycetota</taxon>
        <taxon>Actinomycetes</taxon>
        <taxon>Kitasatosporales</taxon>
        <taxon>Streptomycetaceae</taxon>
        <taxon>Streptomyces</taxon>
    </lineage>
</organism>
<dbReference type="SUPFAM" id="SSF52540">
    <property type="entry name" value="P-loop containing nucleoside triphosphate hydrolases"/>
    <property type="match status" value="1"/>
</dbReference>
<dbReference type="PANTHER" id="PTHR47396">
    <property type="entry name" value="TYPE I RESTRICTION ENZYME ECOKI R PROTEIN"/>
    <property type="match status" value="1"/>
</dbReference>
<feature type="region of interest" description="Disordered" evidence="1">
    <location>
        <begin position="420"/>
        <end position="445"/>
    </location>
</feature>
<comment type="caution">
    <text evidence="3">The sequence shown here is derived from an EMBL/GenBank/DDBJ whole genome shotgun (WGS) entry which is preliminary data.</text>
</comment>
<dbReference type="PANTHER" id="PTHR47396:SF1">
    <property type="entry name" value="ATP-DEPENDENT HELICASE IRC3-RELATED"/>
    <property type="match status" value="1"/>
</dbReference>
<feature type="domain" description="Helicase ATP-binding" evidence="2">
    <location>
        <begin position="34"/>
        <end position="221"/>
    </location>
</feature>
<dbReference type="Proteomes" id="UP001610810">
    <property type="component" value="Unassembled WGS sequence"/>
</dbReference>
<proteinExistence type="predicted"/>
<reference evidence="3 4" key="1">
    <citation type="submission" date="2024-10" db="EMBL/GenBank/DDBJ databases">
        <authorList>
            <person name="Wannawong T."/>
            <person name="Kuncharoen N."/>
            <person name="Mhuantong W."/>
        </authorList>
    </citation>
    <scope>NUCLEOTIDE SEQUENCE [LARGE SCALE GENOMIC DNA]</scope>
    <source>
        <strain evidence="3 4">CALK1-4</strain>
    </source>
</reference>
<keyword evidence="4" id="KW-1185">Reference proteome</keyword>
<evidence type="ECO:0000313" key="3">
    <source>
        <dbReference type="EMBL" id="MFI0570902.1"/>
    </source>
</evidence>